<reference evidence="3" key="2">
    <citation type="submission" date="2016-02" db="EMBL/GenBank/DDBJ databases">
        <authorList>
            <person name="Wen L."/>
            <person name="He K."/>
            <person name="Yang H."/>
        </authorList>
    </citation>
    <scope>NUCLEOTIDE SEQUENCE [LARGE SCALE GENOMIC DNA]</scope>
    <source>
        <strain evidence="3">GA-15</strain>
    </source>
</reference>
<dbReference type="STRING" id="1705.CA21670_09600"/>
<evidence type="ECO:0000256" key="1">
    <source>
        <dbReference type="SAM" id="Phobius"/>
    </source>
</evidence>
<organism evidence="3 4">
    <name type="scientific">Corynebacterium stationis</name>
    <dbReference type="NCBI Taxonomy" id="1705"/>
    <lineage>
        <taxon>Bacteria</taxon>
        <taxon>Bacillati</taxon>
        <taxon>Actinomycetota</taxon>
        <taxon>Actinomycetes</taxon>
        <taxon>Mycobacteriales</taxon>
        <taxon>Corynebacteriaceae</taxon>
        <taxon>Corynebacterium</taxon>
    </lineage>
</organism>
<gene>
    <name evidence="3" type="ORF">AYJ05_02230</name>
    <name evidence="2" type="ORF">HF853_06555</name>
</gene>
<feature type="transmembrane region" description="Helical" evidence="1">
    <location>
        <begin position="62"/>
        <end position="82"/>
    </location>
</feature>
<dbReference type="Proteomes" id="UP000544551">
    <property type="component" value="Unassembled WGS sequence"/>
</dbReference>
<dbReference type="InterPro" id="IPR025327">
    <property type="entry name" value="DUF4233"/>
</dbReference>
<comment type="caution">
    <text evidence="3">The sequence shown here is derived from an EMBL/GenBank/DDBJ whole genome shotgun (WGS) entry which is preliminary data.</text>
</comment>
<feature type="transmembrane region" description="Helical" evidence="1">
    <location>
        <begin position="102"/>
        <end position="125"/>
    </location>
</feature>
<dbReference type="Proteomes" id="UP000076947">
    <property type="component" value="Unassembled WGS sequence"/>
</dbReference>
<dbReference type="RefSeq" id="WP_066836958.1">
    <property type="nucleotide sequence ID" value="NZ_CAJUDP010000001.1"/>
</dbReference>
<keyword evidence="1" id="KW-1133">Transmembrane helix</keyword>
<sequence>MTNNHNAPQDMSPLGMGHEPTKDPLKGFNGMVSATLLLEAISIFLGLLVVLKIDGGSYWTTFNWLFITVLGLIHLAMLGFARKPWAISTIMVVQFAGAIGGILVHWSITAIMILYIAVWGFGLYLRSIIVERMKRGYLTTQHLEAKK</sequence>
<dbReference type="OrthoDB" id="4773077at2"/>
<keyword evidence="4" id="KW-1185">Reference proteome</keyword>
<name>A0A177IVD0_9CORY</name>
<evidence type="ECO:0000313" key="4">
    <source>
        <dbReference type="Proteomes" id="UP000076947"/>
    </source>
</evidence>
<proteinExistence type="predicted"/>
<keyword evidence="1" id="KW-0812">Transmembrane</keyword>
<reference evidence="2 5" key="3">
    <citation type="submission" date="2020-04" db="EMBL/GenBank/DDBJ databases">
        <authorList>
            <person name="Hitch T.C.A."/>
            <person name="Wylensek D."/>
            <person name="Clavel T."/>
        </authorList>
    </citation>
    <scope>NUCLEOTIDE SEQUENCE [LARGE SCALE GENOMIC DNA]</scope>
    <source>
        <strain evidence="2 5">BL-383-APC-3D</strain>
    </source>
</reference>
<accession>A0A177IVD0</accession>
<protein>
    <submittedName>
        <fullName evidence="2">DUF4233 domain-containing protein</fullName>
    </submittedName>
</protein>
<dbReference type="EMBL" id="LSTQ01000001">
    <property type="protein sequence ID" value="OAH32516.1"/>
    <property type="molecule type" value="Genomic_DNA"/>
</dbReference>
<dbReference type="Pfam" id="PF14017">
    <property type="entry name" value="DUF4233"/>
    <property type="match status" value="1"/>
</dbReference>
<evidence type="ECO:0000313" key="2">
    <source>
        <dbReference type="EMBL" id="NME89335.1"/>
    </source>
</evidence>
<keyword evidence="1" id="KW-0472">Membrane</keyword>
<reference evidence="4" key="1">
    <citation type="submission" date="2016-02" db="EMBL/GenBank/DDBJ databases">
        <authorList>
            <person name="Kaur G."/>
            <person name="Nair G.R."/>
            <person name="Mayilraj S."/>
        </authorList>
    </citation>
    <scope>NUCLEOTIDE SEQUENCE [LARGE SCALE GENOMIC DNA]</scope>
    <source>
        <strain evidence="4">GA-15</strain>
    </source>
</reference>
<dbReference type="AlphaFoldDB" id="A0A177IVD0"/>
<dbReference type="EMBL" id="JABAFZ010000005">
    <property type="protein sequence ID" value="NME89335.1"/>
    <property type="molecule type" value="Genomic_DNA"/>
</dbReference>
<feature type="transmembrane region" description="Helical" evidence="1">
    <location>
        <begin position="30"/>
        <end position="50"/>
    </location>
</feature>
<evidence type="ECO:0000313" key="3">
    <source>
        <dbReference type="EMBL" id="OAH32516.1"/>
    </source>
</evidence>
<evidence type="ECO:0000313" key="5">
    <source>
        <dbReference type="Proteomes" id="UP000544551"/>
    </source>
</evidence>